<evidence type="ECO:0000313" key="1">
    <source>
        <dbReference type="EMBL" id="TGY75627.1"/>
    </source>
</evidence>
<reference evidence="1" key="1">
    <citation type="submission" date="2019-04" db="EMBL/GenBank/DDBJ databases">
        <title>Microbes associate with the intestines of laboratory mice.</title>
        <authorList>
            <person name="Navarre W."/>
            <person name="Wong E."/>
            <person name="Huang K."/>
            <person name="Tropini C."/>
            <person name="Ng K."/>
            <person name="Yu B."/>
        </authorList>
    </citation>
    <scope>NUCLEOTIDE SEQUENCE</scope>
    <source>
        <strain evidence="1">NM04_E33</strain>
    </source>
</reference>
<dbReference type="Proteomes" id="UP000306319">
    <property type="component" value="Unassembled WGS sequence"/>
</dbReference>
<evidence type="ECO:0000313" key="2">
    <source>
        <dbReference type="Proteomes" id="UP000306319"/>
    </source>
</evidence>
<protein>
    <submittedName>
        <fullName evidence="1">Response regulator transcription factor</fullName>
    </submittedName>
</protein>
<dbReference type="EMBL" id="SRYB01000057">
    <property type="protein sequence ID" value="TGY75627.1"/>
    <property type="molecule type" value="Genomic_DNA"/>
</dbReference>
<sequence length="230" mass="26606">MIRCVAIDDEPIAISILQEHCKRYGEIELKSFTSPILGMAYIQETHPDIVFLDIEMNSHNGLVMAKDLPDDICLIFTTAYANYALDGFNVDAVDFLHKPIFYPRFEKAIGKAKKYLQLSNVSPQKSISLKVGHKNIVVALTDIILIEAMDNYVKIYRKDLPTVVSQITMKDLESKLPSDTFVRIHRSFIVSTQYIEKFSNRTIYLNYYKHPVPVGRKYITIYNDIYHRFE</sequence>
<proteinExistence type="predicted"/>
<name>A0AC61RCF6_9BACT</name>
<accession>A0AC61RCF6</accession>
<organism evidence="1 2">
    <name type="scientific">Lepagella muris</name>
    <dbReference type="NCBI Taxonomy" id="3032870"/>
    <lineage>
        <taxon>Bacteria</taxon>
        <taxon>Pseudomonadati</taxon>
        <taxon>Bacteroidota</taxon>
        <taxon>Bacteroidia</taxon>
        <taxon>Bacteroidales</taxon>
        <taxon>Muribaculaceae</taxon>
        <taxon>Lepagella</taxon>
    </lineage>
</organism>
<comment type="caution">
    <text evidence="1">The sequence shown here is derived from an EMBL/GenBank/DDBJ whole genome shotgun (WGS) entry which is preliminary data.</text>
</comment>
<keyword evidence="2" id="KW-1185">Reference proteome</keyword>
<gene>
    <name evidence="1" type="ORF">E5331_19760</name>
</gene>